<dbReference type="RefSeq" id="WP_084422712.1">
    <property type="nucleotide sequence ID" value="NZ_LWSK01000060.1"/>
</dbReference>
<comment type="caution">
    <text evidence="3">The sequence shown here is derived from an EMBL/GenBank/DDBJ whole genome shotgun (WGS) entry which is preliminary data.</text>
</comment>
<dbReference type="Pfam" id="PF13519">
    <property type="entry name" value="VWA_2"/>
    <property type="match status" value="1"/>
</dbReference>
<dbReference type="EMBL" id="VRLW01000001">
    <property type="protein sequence ID" value="KAA1258779.1"/>
    <property type="molecule type" value="Genomic_DNA"/>
</dbReference>
<reference evidence="3 4" key="1">
    <citation type="submission" date="2019-08" db="EMBL/GenBank/DDBJ databases">
        <title>Deep-cultivation of Planctomycetes and their phenomic and genomic characterization uncovers novel biology.</title>
        <authorList>
            <person name="Wiegand S."/>
            <person name="Jogler M."/>
            <person name="Boedeker C."/>
            <person name="Pinto D."/>
            <person name="Vollmers J."/>
            <person name="Rivas-Marin E."/>
            <person name="Kohn T."/>
            <person name="Peeters S.H."/>
            <person name="Heuer A."/>
            <person name="Rast P."/>
            <person name="Oberbeckmann S."/>
            <person name="Bunk B."/>
            <person name="Jeske O."/>
            <person name="Meyerdierks A."/>
            <person name="Storesund J.E."/>
            <person name="Kallscheuer N."/>
            <person name="Luecker S."/>
            <person name="Lage O.M."/>
            <person name="Pohl T."/>
            <person name="Merkel B.J."/>
            <person name="Hornburger P."/>
            <person name="Mueller R.-W."/>
            <person name="Bruemmer F."/>
            <person name="Labrenz M."/>
            <person name="Spormann A.M."/>
            <person name="Op Den Camp H."/>
            <person name="Overmann J."/>
            <person name="Amann R."/>
            <person name="Jetten M.S.M."/>
            <person name="Mascher T."/>
            <person name="Medema M.H."/>
            <person name="Devos D.P."/>
            <person name="Kaster A.-K."/>
            <person name="Ovreas L."/>
            <person name="Rohde M."/>
            <person name="Galperin M.Y."/>
            <person name="Jogler C."/>
        </authorList>
    </citation>
    <scope>NUCLEOTIDE SEQUENCE [LARGE SCALE GENOMIC DNA]</scope>
    <source>
        <strain evidence="3 4">LF1</strain>
    </source>
</reference>
<evidence type="ECO:0000313" key="4">
    <source>
        <dbReference type="Proteomes" id="UP000322699"/>
    </source>
</evidence>
<accession>A0A5B1CGA7</accession>
<dbReference type="SMART" id="SM00327">
    <property type="entry name" value="VWA"/>
    <property type="match status" value="1"/>
</dbReference>
<evidence type="ECO:0000259" key="2">
    <source>
        <dbReference type="PROSITE" id="PS50234"/>
    </source>
</evidence>
<dbReference type="AlphaFoldDB" id="A0A5B1CGA7"/>
<gene>
    <name evidence="3" type="ORF">LF1_13020</name>
</gene>
<evidence type="ECO:0000256" key="1">
    <source>
        <dbReference type="SAM" id="MobiDB-lite"/>
    </source>
</evidence>
<dbReference type="Gene3D" id="3.40.50.410">
    <property type="entry name" value="von Willebrand factor, type A domain"/>
    <property type="match status" value="1"/>
</dbReference>
<feature type="compositionally biased region" description="Basic and acidic residues" evidence="1">
    <location>
        <begin position="232"/>
        <end position="243"/>
    </location>
</feature>
<proteinExistence type="predicted"/>
<keyword evidence="4" id="KW-1185">Reference proteome</keyword>
<evidence type="ECO:0000313" key="3">
    <source>
        <dbReference type="EMBL" id="KAA1258779.1"/>
    </source>
</evidence>
<dbReference type="OrthoDB" id="246044at2"/>
<dbReference type="InterPro" id="IPR011989">
    <property type="entry name" value="ARM-like"/>
</dbReference>
<dbReference type="PROSITE" id="PS50234">
    <property type="entry name" value="VWFA"/>
    <property type="match status" value="1"/>
</dbReference>
<dbReference type="Proteomes" id="UP000322699">
    <property type="component" value="Unassembled WGS sequence"/>
</dbReference>
<dbReference type="Gene3D" id="1.25.10.10">
    <property type="entry name" value="Leucine-rich Repeat Variant"/>
    <property type="match status" value="1"/>
</dbReference>
<feature type="compositionally biased region" description="Polar residues" evidence="1">
    <location>
        <begin position="247"/>
        <end position="257"/>
    </location>
</feature>
<dbReference type="PANTHER" id="PTHR46478:SF1">
    <property type="entry name" value="VON WILLEBRAND FACTOR A DOMAIN-CONTAINING PROTEIN 3A"/>
    <property type="match status" value="1"/>
</dbReference>
<protein>
    <submittedName>
        <fullName evidence="3">von Willebrand factor type A domain protein</fullName>
    </submittedName>
</protein>
<feature type="region of interest" description="Disordered" evidence="1">
    <location>
        <begin position="228"/>
        <end position="257"/>
    </location>
</feature>
<organism evidence="3 4">
    <name type="scientific">Rubripirellula obstinata</name>
    <dbReference type="NCBI Taxonomy" id="406547"/>
    <lineage>
        <taxon>Bacteria</taxon>
        <taxon>Pseudomonadati</taxon>
        <taxon>Planctomycetota</taxon>
        <taxon>Planctomycetia</taxon>
        <taxon>Pirellulales</taxon>
        <taxon>Pirellulaceae</taxon>
        <taxon>Rubripirellula</taxon>
    </lineage>
</organism>
<sequence>MRSQNRLVAIAFGLFTLMFCTTVFAAVPGRLDRRVLARLTGKSEAIRQQATMEIQQSARNTFRYLPELIEAAKLNCKQLESELKVDEGELPAMPPISITGQLYLIGSTQREDAGECLIELLSNKHSGISMLAADVLGKNKFSNAIEAIANLKSDPAFDLTYGYRFNLVRSLAQMEDPLAIEILTDWRHDFDGQLRHEIDRLLDEVEESDFGEDLDRYHAWKESMTKPATRLSEQKSESTEPAKKTSIVLQPSSGSSESLDRLRFSKKRQYYGMELYAKRLMFIIDHSGSMEEYSAGMTRLQRAKVELIRAITDLDPDTEFAIMFYETVVRTWREDLVAASEENKLEAIKFIKRLSFGDKTNTYTALRNSIEFSDDLEAVYLLTDGQPTVGPIIAPTKIVQDILHRNRFRHVNFNTIGVSVSGPTETFLKTLASESGGEFRALH</sequence>
<name>A0A5B1CGA7_9BACT</name>
<feature type="domain" description="VWFA" evidence="2">
    <location>
        <begin position="279"/>
        <end position="443"/>
    </location>
</feature>
<dbReference type="InterPro" id="IPR016024">
    <property type="entry name" value="ARM-type_fold"/>
</dbReference>
<dbReference type="PANTHER" id="PTHR46478">
    <property type="entry name" value="VON WILLEBRAND FACTOR A DOMAIN-CONTAINING PROTEIN 3A"/>
    <property type="match status" value="1"/>
</dbReference>
<dbReference type="SUPFAM" id="SSF48371">
    <property type="entry name" value="ARM repeat"/>
    <property type="match status" value="1"/>
</dbReference>
<dbReference type="SUPFAM" id="SSF53300">
    <property type="entry name" value="vWA-like"/>
    <property type="match status" value="1"/>
</dbReference>
<dbReference type="InterPro" id="IPR036465">
    <property type="entry name" value="vWFA_dom_sf"/>
</dbReference>
<dbReference type="InterPro" id="IPR002035">
    <property type="entry name" value="VWF_A"/>
</dbReference>